<evidence type="ECO:0000313" key="3">
    <source>
        <dbReference type="EMBL" id="MEV5508651.1"/>
    </source>
</evidence>
<protein>
    <submittedName>
        <fullName evidence="3">DUF4255 domain-containing protein</fullName>
    </submittedName>
</protein>
<organism evidence="3 4">
    <name type="scientific">Streptomyces orinoci</name>
    <name type="common">Streptoverticillium orinoci</name>
    <dbReference type="NCBI Taxonomy" id="67339"/>
    <lineage>
        <taxon>Bacteria</taxon>
        <taxon>Bacillati</taxon>
        <taxon>Actinomycetota</taxon>
        <taxon>Actinomycetes</taxon>
        <taxon>Kitasatosporales</taxon>
        <taxon>Streptomycetaceae</taxon>
        <taxon>Streptomyces</taxon>
    </lineage>
</organism>
<dbReference type="Pfam" id="PF14065">
    <property type="entry name" value="Pvc16_N"/>
    <property type="match status" value="1"/>
</dbReference>
<accession>A0ABV3K0H3</accession>
<evidence type="ECO:0000313" key="4">
    <source>
        <dbReference type="Proteomes" id="UP001552594"/>
    </source>
</evidence>
<dbReference type="Proteomes" id="UP001552594">
    <property type="component" value="Unassembled WGS sequence"/>
</dbReference>
<feature type="domain" description="Pvc16 N-terminal" evidence="2">
    <location>
        <begin position="15"/>
        <end position="210"/>
    </location>
</feature>
<dbReference type="InterPro" id="IPR025351">
    <property type="entry name" value="Pvc16_N"/>
</dbReference>
<reference evidence="3 4" key="1">
    <citation type="submission" date="2024-06" db="EMBL/GenBank/DDBJ databases">
        <title>The Natural Products Discovery Center: Release of the First 8490 Sequenced Strains for Exploring Actinobacteria Biosynthetic Diversity.</title>
        <authorList>
            <person name="Kalkreuter E."/>
            <person name="Kautsar S.A."/>
            <person name="Yang D."/>
            <person name="Bader C.D."/>
            <person name="Teijaro C.N."/>
            <person name="Fluegel L."/>
            <person name="Davis C.M."/>
            <person name="Simpson J.R."/>
            <person name="Lauterbach L."/>
            <person name="Steele A.D."/>
            <person name="Gui C."/>
            <person name="Meng S."/>
            <person name="Li G."/>
            <person name="Viehrig K."/>
            <person name="Ye F."/>
            <person name="Su P."/>
            <person name="Kiefer A.F."/>
            <person name="Nichols A."/>
            <person name="Cepeda A.J."/>
            <person name="Yan W."/>
            <person name="Fan B."/>
            <person name="Jiang Y."/>
            <person name="Adhikari A."/>
            <person name="Zheng C.-J."/>
            <person name="Schuster L."/>
            <person name="Cowan T.M."/>
            <person name="Smanski M.J."/>
            <person name="Chevrette M.G."/>
            <person name="De Carvalho L.P.S."/>
            <person name="Shen B."/>
        </authorList>
    </citation>
    <scope>NUCLEOTIDE SEQUENCE [LARGE SCALE GENOMIC DNA]</scope>
    <source>
        <strain evidence="3 4">NPDC052347</strain>
    </source>
</reference>
<feature type="region of interest" description="Disordered" evidence="1">
    <location>
        <begin position="231"/>
        <end position="259"/>
    </location>
</feature>
<proteinExistence type="predicted"/>
<comment type="caution">
    <text evidence="3">The sequence shown here is derived from an EMBL/GenBank/DDBJ whole genome shotgun (WGS) entry which is preliminary data.</text>
</comment>
<sequence>MIDGIDALLTDKAESAMRLMGTACDITFDIPDGAWAKQRTGEGKPGRPEINFYLYEVREDTGRRQNGMIRLVEEATDPNRLTPLPDDAGGTRARYRAWHQPPRYFRLSYMVTAWSSDPLQAHRMLEAMLTTLAREESLPLYVREDGTSPFSPVWPSPSDDPTIGQNVARLRPLTLLTLAQPPENRSVSELWSALGTAPRPFVDLVVTVALETFTVRVLDDNRDYPQRLRYGRVPHTGAPGPLPEQREIIPKDRWAKGER</sequence>
<keyword evidence="4" id="KW-1185">Reference proteome</keyword>
<evidence type="ECO:0000259" key="2">
    <source>
        <dbReference type="Pfam" id="PF14065"/>
    </source>
</evidence>
<feature type="compositionally biased region" description="Basic and acidic residues" evidence="1">
    <location>
        <begin position="244"/>
        <end position="259"/>
    </location>
</feature>
<evidence type="ECO:0000256" key="1">
    <source>
        <dbReference type="SAM" id="MobiDB-lite"/>
    </source>
</evidence>
<dbReference type="EMBL" id="JBFAUK010000015">
    <property type="protein sequence ID" value="MEV5508651.1"/>
    <property type="molecule type" value="Genomic_DNA"/>
</dbReference>
<gene>
    <name evidence="3" type="ORF">AB0L16_19660</name>
</gene>
<name>A0ABV3K0H3_STRON</name>
<dbReference type="RefSeq" id="WP_109279538.1">
    <property type="nucleotide sequence ID" value="NZ_JBFAUK010000015.1"/>
</dbReference>